<dbReference type="PANTHER" id="PTHR36102">
    <property type="entry name" value="CHROMOSOME 10, WHOLE GENOME SHOTGUN SEQUENCE"/>
    <property type="match status" value="1"/>
</dbReference>
<dbReference type="Proteomes" id="UP000030686">
    <property type="component" value="Unassembled WGS sequence"/>
</dbReference>
<organism evidence="2 3">
    <name type="scientific">Penicillium roqueforti (strain FM164)</name>
    <dbReference type="NCBI Taxonomy" id="1365484"/>
    <lineage>
        <taxon>Eukaryota</taxon>
        <taxon>Fungi</taxon>
        <taxon>Dikarya</taxon>
        <taxon>Ascomycota</taxon>
        <taxon>Pezizomycotina</taxon>
        <taxon>Eurotiomycetes</taxon>
        <taxon>Eurotiomycetidae</taxon>
        <taxon>Eurotiales</taxon>
        <taxon>Aspergillaceae</taxon>
        <taxon>Penicillium</taxon>
    </lineage>
</organism>
<protein>
    <recommendedName>
        <fullName evidence="1">Subtelomeric hrmA-associated cluster protein AFUB-079030/YDR124W-like helical bundle domain-containing protein</fullName>
    </recommendedName>
</protein>
<dbReference type="Pfam" id="PF11001">
    <property type="entry name" value="AFUB_07903_YDR124W_hel"/>
    <property type="match status" value="1"/>
</dbReference>
<dbReference type="STRING" id="1365484.W6PXW2"/>
<proteinExistence type="predicted"/>
<evidence type="ECO:0000313" key="2">
    <source>
        <dbReference type="EMBL" id="CDM29088.1"/>
    </source>
</evidence>
<gene>
    <name evidence="2" type="ORF">PROQFM164_S01g002899</name>
</gene>
<dbReference type="EMBL" id="HG792015">
    <property type="protein sequence ID" value="CDM29088.1"/>
    <property type="molecule type" value="Genomic_DNA"/>
</dbReference>
<dbReference type="PANTHER" id="PTHR36102:SF1">
    <property type="entry name" value="YDR124W-LIKE HELICAL BUNDLE DOMAIN-CONTAINING PROTEIN"/>
    <property type="match status" value="1"/>
</dbReference>
<dbReference type="OrthoDB" id="5338458at2759"/>
<evidence type="ECO:0000259" key="1">
    <source>
        <dbReference type="Pfam" id="PF11001"/>
    </source>
</evidence>
<keyword evidence="3" id="KW-1185">Reference proteome</keyword>
<feature type="domain" description="Subtelomeric hrmA-associated cluster protein AFUB-079030/YDR124W-like helical bundle" evidence="1">
    <location>
        <begin position="160"/>
        <end position="292"/>
    </location>
</feature>
<reference evidence="2" key="1">
    <citation type="journal article" date="2014" name="Nat. Commun.">
        <title>Multiple recent horizontal transfers of a large genomic region in cheese making fungi.</title>
        <authorList>
            <person name="Cheeseman K."/>
            <person name="Ropars J."/>
            <person name="Renault P."/>
            <person name="Dupont J."/>
            <person name="Gouzy J."/>
            <person name="Branca A."/>
            <person name="Abraham A.L."/>
            <person name="Ceppi M."/>
            <person name="Conseiller E."/>
            <person name="Debuchy R."/>
            <person name="Malagnac F."/>
            <person name="Goarin A."/>
            <person name="Silar P."/>
            <person name="Lacoste S."/>
            <person name="Sallet E."/>
            <person name="Bensimon A."/>
            <person name="Giraud T."/>
            <person name="Brygoo Y."/>
        </authorList>
    </citation>
    <scope>NUCLEOTIDE SEQUENCE [LARGE SCALE GENOMIC DNA]</scope>
    <source>
        <strain evidence="2">FM164</strain>
    </source>
</reference>
<evidence type="ECO:0000313" key="3">
    <source>
        <dbReference type="Proteomes" id="UP000030686"/>
    </source>
</evidence>
<accession>W6PXW2</accession>
<dbReference type="InterPro" id="IPR021264">
    <property type="entry name" value="AFUB_079030/YDR124W-like"/>
</dbReference>
<dbReference type="InterPro" id="IPR047092">
    <property type="entry name" value="AFUB_07903/YDR124W-like_hel"/>
</dbReference>
<sequence length="458" mass="51890">MSSKLPSTSNVASQAPQDYAPAQHFALIYMDQYGTLHYEASPSIVHYRDTILSPQVTAEFLKAVANSTEVGLRRSSLEFASTQLFPDHLGNYDSHDSRFPKGIQAEGHDVPTTYGYHSQPHLWPGHDIATPAILKDKVLHKKRSCLQKHGLELQEAMLSIKDTKFLRRYYEKVFHNIQQTNCRVLAKAYVKCVEPHKQVNYPYNGRKTVAGEIRQLSSEQSKPPWWPPQVRHREPDHLLKAERIALLLHILCDLRCSHGVTSQKLKDAEQSVRSHIIPVERLELLDELYRVRGEEEKLLMGLLEKDAAVLISRINLPASNKIPSKQTQPDSWVSLKYKEGAATYESSSHKQDLYNVPIYPQRNFTGYTTRQEDMMDSFPVPAMSSTPLGKKRPMIDETYPSTAIFSPTHLVSSQCVTSHSLFVNLPVMEDVGPRLQNGPGLVHAEMALFADRTQICTI</sequence>
<name>W6PXW2_PENRF</name>
<dbReference type="AlphaFoldDB" id="W6PXW2"/>